<gene>
    <name evidence="5" type="ORF">FA048_16635</name>
</gene>
<evidence type="ECO:0000256" key="1">
    <source>
        <dbReference type="SAM" id="MobiDB-lite"/>
    </source>
</evidence>
<dbReference type="InterPro" id="IPR011600">
    <property type="entry name" value="Pept_C14_caspase"/>
</dbReference>
<evidence type="ECO:0000259" key="4">
    <source>
        <dbReference type="Pfam" id="PF14326"/>
    </source>
</evidence>
<dbReference type="InterPro" id="IPR050452">
    <property type="entry name" value="Metacaspase"/>
</dbReference>
<protein>
    <submittedName>
        <fullName evidence="5">DUF4384 domain-containing protein</fullName>
    </submittedName>
</protein>
<organism evidence="5 6">
    <name type="scientific">Pedobacter polaris</name>
    <dbReference type="NCBI Taxonomy" id="2571273"/>
    <lineage>
        <taxon>Bacteria</taxon>
        <taxon>Pseudomonadati</taxon>
        <taxon>Bacteroidota</taxon>
        <taxon>Sphingobacteriia</taxon>
        <taxon>Sphingobacteriales</taxon>
        <taxon>Sphingobacteriaceae</taxon>
        <taxon>Pedobacter</taxon>
    </lineage>
</organism>
<dbReference type="InterPro" id="IPR025493">
    <property type="entry name" value="DUF4384"/>
</dbReference>
<feature type="region of interest" description="Disordered" evidence="1">
    <location>
        <begin position="188"/>
        <end position="219"/>
    </location>
</feature>
<dbReference type="OrthoDB" id="1491023at2"/>
<dbReference type="GO" id="GO:0004197">
    <property type="term" value="F:cysteine-type endopeptidase activity"/>
    <property type="evidence" value="ECO:0007669"/>
    <property type="project" value="InterPro"/>
</dbReference>
<dbReference type="Pfam" id="PF14326">
    <property type="entry name" value="DUF4384"/>
    <property type="match status" value="1"/>
</dbReference>
<name>A0A4U1CJB6_9SPHI</name>
<dbReference type="PANTHER" id="PTHR48104">
    <property type="entry name" value="METACASPASE-4"/>
    <property type="match status" value="1"/>
</dbReference>
<comment type="caution">
    <text evidence="5">The sequence shown here is derived from an EMBL/GenBank/DDBJ whole genome shotgun (WGS) entry which is preliminary data.</text>
</comment>
<dbReference type="AlphaFoldDB" id="A0A4U1CJB6"/>
<dbReference type="Proteomes" id="UP000309488">
    <property type="component" value="Unassembled WGS sequence"/>
</dbReference>
<feature type="chain" id="PRO_5020571009" evidence="2">
    <location>
        <begin position="22"/>
        <end position="677"/>
    </location>
</feature>
<dbReference type="SUPFAM" id="SSF52129">
    <property type="entry name" value="Caspase-like"/>
    <property type="match status" value="1"/>
</dbReference>
<keyword evidence="6" id="KW-1185">Reference proteome</keyword>
<dbReference type="PANTHER" id="PTHR48104:SF30">
    <property type="entry name" value="METACASPASE-1"/>
    <property type="match status" value="1"/>
</dbReference>
<feature type="signal peptide" evidence="2">
    <location>
        <begin position="1"/>
        <end position="21"/>
    </location>
</feature>
<dbReference type="GO" id="GO:0005737">
    <property type="term" value="C:cytoplasm"/>
    <property type="evidence" value="ECO:0007669"/>
    <property type="project" value="TreeGrafter"/>
</dbReference>
<dbReference type="Pfam" id="PF00656">
    <property type="entry name" value="Peptidase_C14"/>
    <property type="match status" value="1"/>
</dbReference>
<sequence>MRTKFRLSLLALLFTVSLANAQQKHALIFAIGEYPEEGGWSKISSAQDVAYIKNTLLKQGFKETGIKTVSDSVATKAGIENALKNLIATVNPKDVVVIHFSSHGEQVADNNGDEADGYDETIVSYDAKLSADKEAVARGSVSKTEYEKLQANYFRDDEFGKYIQELRTKLGKEGDVMVVMDNCHSGTGTRGSAKVRGGKGALKPDGYNPASKKQTGDEVFQENAGARGTETDLATYVVISAALASELNYETTGDDAVSMGSLTYAFSKVFENLPAGTTYRTLFAKIQAIMNEKVPGQHPVLEGNGLDRSLFGGNFVNQKPYFTVEKITTPLDIVVKAGTFAGLNVGAKVNVYPAGTADPSKATPLAKGVVTKASNYQSTIKLDKSTKVAQPSLLFVFVSEPVFNVKPIVVAIATSRGNNNYSATETDNISAALKKLKLVTMVGTPDLLIEKGNGDDTIKVASNGFPFANITNAADTAELRKVINRYAQYQLLQKLVVKDSTVTAQVKLVKVTNGKPDEKFMAAKFQDIPYEFNEGDTIMLWVKNPSKKDIYVNILDIQPNGQINPMLPNTSIEKPIVASELKIPAGQTRTFPEYIILLAPPLGTEIFKVFVTTKEINIEGLATPESEQVKTRGDLNLSQFESLMINSNNTATRGAQVSVKPTDGSVFNILFRIKEKQ</sequence>
<feature type="domain" description="Peptidase C14 caspase" evidence="3">
    <location>
        <begin position="24"/>
        <end position="309"/>
    </location>
</feature>
<evidence type="ECO:0000313" key="6">
    <source>
        <dbReference type="Proteomes" id="UP000309488"/>
    </source>
</evidence>
<dbReference type="EMBL" id="SWBR01000004">
    <property type="protein sequence ID" value="TKC06820.1"/>
    <property type="molecule type" value="Genomic_DNA"/>
</dbReference>
<evidence type="ECO:0000313" key="5">
    <source>
        <dbReference type="EMBL" id="TKC06820.1"/>
    </source>
</evidence>
<feature type="domain" description="DUF4384" evidence="4">
    <location>
        <begin position="532"/>
        <end position="614"/>
    </location>
</feature>
<dbReference type="InterPro" id="IPR029030">
    <property type="entry name" value="Caspase-like_dom_sf"/>
</dbReference>
<dbReference type="Gene3D" id="3.40.50.1460">
    <property type="match status" value="1"/>
</dbReference>
<evidence type="ECO:0000259" key="3">
    <source>
        <dbReference type="Pfam" id="PF00656"/>
    </source>
</evidence>
<keyword evidence="2" id="KW-0732">Signal</keyword>
<dbReference type="GO" id="GO:0006508">
    <property type="term" value="P:proteolysis"/>
    <property type="evidence" value="ECO:0007669"/>
    <property type="project" value="InterPro"/>
</dbReference>
<evidence type="ECO:0000256" key="2">
    <source>
        <dbReference type="SAM" id="SignalP"/>
    </source>
</evidence>
<dbReference type="RefSeq" id="WP_136843194.1">
    <property type="nucleotide sequence ID" value="NZ_SWBR01000004.1"/>
</dbReference>
<reference evidence="5 6" key="1">
    <citation type="submission" date="2019-04" db="EMBL/GenBank/DDBJ databases">
        <title>Pedobacter sp. RP-3-22 sp. nov., isolated from Arctic soil.</title>
        <authorList>
            <person name="Dahal R.H."/>
            <person name="Kim D.-U."/>
        </authorList>
    </citation>
    <scope>NUCLEOTIDE SEQUENCE [LARGE SCALE GENOMIC DNA]</scope>
    <source>
        <strain evidence="5 6">RP-3-22</strain>
    </source>
</reference>
<proteinExistence type="predicted"/>
<accession>A0A4U1CJB6</accession>